<dbReference type="Proteomes" id="UP000015104">
    <property type="component" value="Unassembled WGS sequence"/>
</dbReference>
<evidence type="ECO:0000256" key="1">
    <source>
        <dbReference type="SAM" id="Phobius"/>
    </source>
</evidence>
<reference evidence="3" key="1">
    <citation type="submission" date="2011-08" db="EMBL/GenBank/DDBJ databases">
        <authorList>
            <person name="Rombauts S."/>
        </authorList>
    </citation>
    <scope>NUCLEOTIDE SEQUENCE</scope>
    <source>
        <strain evidence="3">London</strain>
    </source>
</reference>
<dbReference type="EMBL" id="CAEY01001939">
    <property type="status" value="NOT_ANNOTATED_CDS"/>
    <property type="molecule type" value="Genomic_DNA"/>
</dbReference>
<reference evidence="2" key="2">
    <citation type="submission" date="2015-06" db="UniProtKB">
        <authorList>
            <consortium name="EnsemblMetazoa"/>
        </authorList>
    </citation>
    <scope>IDENTIFICATION</scope>
</reference>
<sequence>MKRYNFWVNQKIKGKLRFDKFLTLQLTLFGPIFGHIMLQFTESNLVNFDQF</sequence>
<proteinExistence type="predicted"/>
<feature type="transmembrane region" description="Helical" evidence="1">
    <location>
        <begin position="21"/>
        <end position="41"/>
    </location>
</feature>
<dbReference type="HOGENOM" id="CLU_3109009_0_0_1"/>
<organism evidence="2 3">
    <name type="scientific">Tetranychus urticae</name>
    <name type="common">Two-spotted spider mite</name>
    <dbReference type="NCBI Taxonomy" id="32264"/>
    <lineage>
        <taxon>Eukaryota</taxon>
        <taxon>Metazoa</taxon>
        <taxon>Ecdysozoa</taxon>
        <taxon>Arthropoda</taxon>
        <taxon>Chelicerata</taxon>
        <taxon>Arachnida</taxon>
        <taxon>Acari</taxon>
        <taxon>Acariformes</taxon>
        <taxon>Trombidiformes</taxon>
        <taxon>Prostigmata</taxon>
        <taxon>Eleutherengona</taxon>
        <taxon>Raphignathae</taxon>
        <taxon>Tetranychoidea</taxon>
        <taxon>Tetranychidae</taxon>
        <taxon>Tetranychus</taxon>
    </lineage>
</organism>
<keyword evidence="3" id="KW-1185">Reference proteome</keyword>
<name>T1KAH3_TETUR</name>
<evidence type="ECO:0000313" key="2">
    <source>
        <dbReference type="EnsemblMetazoa" id="tetur08g00390.1"/>
    </source>
</evidence>
<dbReference type="AlphaFoldDB" id="T1KAH3"/>
<keyword evidence="1" id="KW-1133">Transmembrane helix</keyword>
<accession>T1KAH3</accession>
<keyword evidence="1" id="KW-0472">Membrane</keyword>
<dbReference type="EnsemblMetazoa" id="tetur08g00390.1">
    <property type="protein sequence ID" value="tetur08g00390.1"/>
    <property type="gene ID" value="tetur08g00390"/>
</dbReference>
<evidence type="ECO:0000313" key="3">
    <source>
        <dbReference type="Proteomes" id="UP000015104"/>
    </source>
</evidence>
<keyword evidence="1" id="KW-0812">Transmembrane</keyword>
<protein>
    <submittedName>
        <fullName evidence="2">Uncharacterized protein</fullName>
    </submittedName>
</protein>